<reference evidence="1" key="2">
    <citation type="journal article" date="2015" name="Data Brief">
        <title>Shoot transcriptome of the giant reed, Arundo donax.</title>
        <authorList>
            <person name="Barrero R.A."/>
            <person name="Guerrero F.D."/>
            <person name="Moolhuijzen P."/>
            <person name="Goolsby J.A."/>
            <person name="Tidwell J."/>
            <person name="Bellgard S.E."/>
            <person name="Bellgard M.I."/>
        </authorList>
    </citation>
    <scope>NUCLEOTIDE SEQUENCE</scope>
    <source>
        <tissue evidence="1">Shoot tissue taken approximately 20 cm above the soil surface</tissue>
    </source>
</reference>
<protein>
    <submittedName>
        <fullName evidence="1">Uncharacterized protein</fullName>
    </submittedName>
</protein>
<reference evidence="1" key="1">
    <citation type="submission" date="2014-09" db="EMBL/GenBank/DDBJ databases">
        <authorList>
            <person name="Magalhaes I.L.F."/>
            <person name="Oliveira U."/>
            <person name="Santos F.R."/>
            <person name="Vidigal T.H.D.A."/>
            <person name="Brescovit A.D."/>
            <person name="Santos A.J."/>
        </authorList>
    </citation>
    <scope>NUCLEOTIDE SEQUENCE</scope>
    <source>
        <tissue evidence="1">Shoot tissue taken approximately 20 cm above the soil surface</tissue>
    </source>
</reference>
<organism evidence="1">
    <name type="scientific">Arundo donax</name>
    <name type="common">Giant reed</name>
    <name type="synonym">Donax arundinaceus</name>
    <dbReference type="NCBI Taxonomy" id="35708"/>
    <lineage>
        <taxon>Eukaryota</taxon>
        <taxon>Viridiplantae</taxon>
        <taxon>Streptophyta</taxon>
        <taxon>Embryophyta</taxon>
        <taxon>Tracheophyta</taxon>
        <taxon>Spermatophyta</taxon>
        <taxon>Magnoliopsida</taxon>
        <taxon>Liliopsida</taxon>
        <taxon>Poales</taxon>
        <taxon>Poaceae</taxon>
        <taxon>PACMAD clade</taxon>
        <taxon>Arundinoideae</taxon>
        <taxon>Arundineae</taxon>
        <taxon>Arundo</taxon>
    </lineage>
</organism>
<sequence length="212" mass="24614">MYSKLMACKSNNLSLDDRVALINSSLSSTFIYKMSLYKLPDWLITEVDRIWARFLWHGTLQKRKCHQKKVSQICVSKKGGSLGILNIRILNECLLSRWLYRFGEHNETLWKEIIDKKYAVYENSTCNIQKHGCSEFMQVVCGSRYMFHLGCDNSLLDSNSICFAINRWENNTCYVCKCPGAMKKVKDILLSVSLEEGEMANSIRKMFLHPQE</sequence>
<accession>A0A0A9SFH3</accession>
<name>A0A0A9SFH3_ARUDO</name>
<dbReference type="PANTHER" id="PTHR33116">
    <property type="entry name" value="REVERSE TRANSCRIPTASE ZINC-BINDING DOMAIN-CONTAINING PROTEIN-RELATED-RELATED"/>
    <property type="match status" value="1"/>
</dbReference>
<dbReference type="EMBL" id="GBRH01263014">
    <property type="protein sequence ID" value="JAD34881.1"/>
    <property type="molecule type" value="Transcribed_RNA"/>
</dbReference>
<dbReference type="AlphaFoldDB" id="A0A0A9SFH3"/>
<dbReference type="PANTHER" id="PTHR33116:SF78">
    <property type="entry name" value="OS12G0587133 PROTEIN"/>
    <property type="match status" value="1"/>
</dbReference>
<proteinExistence type="predicted"/>
<evidence type="ECO:0000313" key="1">
    <source>
        <dbReference type="EMBL" id="JAD34881.1"/>
    </source>
</evidence>